<sequence>MAGYRCISFLTDYGLADGFVGACHGVFARIAPAVRVIDITHLVAPGDVRRGAAVLAQTVPYLPPGVHVAVVDPGVGTARRGVAVQAGDHVFVGPDNGLLSWAADAVGGPARAYELAEPTLMLPEVSSTFHGRDVFAPVAAHLATGVPLERVGPELPVDRLVRLPDPVSRLHADHAEGEVVTVDRYGNVQTSLTGDQVGALGLRPGTRLEVRSAEGRWEFTYGETFGSVPVGRLVAFVDSAGMLALAINGGNAANQLGLAPGDPVTVRSQPRREHLPVS</sequence>
<dbReference type="PANTHER" id="PTHR35092">
    <property type="entry name" value="CHLORINASE MJ1651"/>
    <property type="match status" value="1"/>
</dbReference>
<dbReference type="InterPro" id="IPR046470">
    <property type="entry name" value="SAM_HAT_C"/>
</dbReference>
<feature type="domain" description="S-adenosyl-l-methionine hydroxide adenosyltransferase C-terminal" evidence="4">
    <location>
        <begin position="177"/>
        <end position="265"/>
    </location>
</feature>
<dbReference type="Gene3D" id="3.40.50.10790">
    <property type="entry name" value="S-adenosyl-l-methionine hydroxide adenosyltransferase, N-terminal"/>
    <property type="match status" value="1"/>
</dbReference>
<dbReference type="PANTHER" id="PTHR35092:SF1">
    <property type="entry name" value="CHLORINASE MJ1651"/>
    <property type="match status" value="1"/>
</dbReference>
<evidence type="ECO:0000313" key="6">
    <source>
        <dbReference type="Proteomes" id="UP000070188"/>
    </source>
</evidence>
<dbReference type="STRING" id="1469144.LI90_4038"/>
<dbReference type="SUPFAM" id="SSF101852">
    <property type="entry name" value="Bacterial fluorinating enzyme, C-terminal domain"/>
    <property type="match status" value="1"/>
</dbReference>
<dbReference type="RefSeq" id="WP_066890326.1">
    <property type="nucleotide sequence ID" value="NZ_LAXD01000001.1"/>
</dbReference>
<dbReference type="InterPro" id="IPR002747">
    <property type="entry name" value="SAM_OH_AdoTrfase"/>
</dbReference>
<dbReference type="Proteomes" id="UP000070188">
    <property type="component" value="Unassembled WGS sequence"/>
</dbReference>
<reference evidence="6" key="1">
    <citation type="submission" date="2015-04" db="EMBL/GenBank/DDBJ databases">
        <title>Physiological reanalysis, assessment of diazotrophy, and genome sequences of multiple isolates of Streptomyces thermoautotrophicus.</title>
        <authorList>
            <person name="MacKellar D.C."/>
            <person name="Lieber L."/>
            <person name="Norman J."/>
            <person name="Bolger A."/>
            <person name="Tobin C."/>
            <person name="Murray J.W."/>
            <person name="Chang R."/>
            <person name="Ford T."/>
            <person name="Nguyen P.Q."/>
            <person name="Woodward J."/>
            <person name="Permingeat H."/>
            <person name="Joshi N.S."/>
            <person name="Silver P.A."/>
            <person name="Usadel B."/>
            <person name="Rutherford A.W."/>
            <person name="Friesen M."/>
            <person name="Prell J."/>
        </authorList>
    </citation>
    <scope>NUCLEOTIDE SEQUENCE [LARGE SCALE GENOMIC DNA]</scope>
    <source>
        <strain evidence="6">H1</strain>
    </source>
</reference>
<evidence type="ECO:0000256" key="1">
    <source>
        <dbReference type="ARBA" id="ARBA00022691"/>
    </source>
</evidence>
<evidence type="ECO:0000259" key="3">
    <source>
        <dbReference type="Pfam" id="PF01887"/>
    </source>
</evidence>
<evidence type="ECO:0000259" key="4">
    <source>
        <dbReference type="Pfam" id="PF20257"/>
    </source>
</evidence>
<dbReference type="SUPFAM" id="SSF102522">
    <property type="entry name" value="Bacterial fluorinating enzyme, N-terminal domain"/>
    <property type="match status" value="1"/>
</dbReference>
<dbReference type="InterPro" id="IPR023228">
    <property type="entry name" value="SAM_OH_AdoTrfase_N_sf"/>
</dbReference>
<dbReference type="AlphaFoldDB" id="A0A132MYN1"/>
<dbReference type="Pfam" id="PF01887">
    <property type="entry name" value="SAM_HAT_N"/>
    <property type="match status" value="1"/>
</dbReference>
<dbReference type="OrthoDB" id="9792195at2"/>
<dbReference type="InterPro" id="IPR046469">
    <property type="entry name" value="SAM_HAT_N"/>
</dbReference>
<evidence type="ECO:0008006" key="7">
    <source>
        <dbReference type="Google" id="ProtNLM"/>
    </source>
</evidence>
<comment type="caution">
    <text evidence="5">The sequence shown here is derived from an EMBL/GenBank/DDBJ whole genome shotgun (WGS) entry which is preliminary data.</text>
</comment>
<accession>A0A132MYN1</accession>
<keyword evidence="1" id="KW-0949">S-adenosyl-L-methionine</keyword>
<keyword evidence="6" id="KW-1185">Reference proteome</keyword>
<dbReference type="PATRIC" id="fig|1469144.10.peg.4327"/>
<dbReference type="PIRSF" id="PIRSF006779">
    <property type="entry name" value="UCP006779"/>
    <property type="match status" value="1"/>
</dbReference>
<organism evidence="5 6">
    <name type="scientific">Carbonactinospora thermoautotrophica</name>
    <dbReference type="NCBI Taxonomy" id="1469144"/>
    <lineage>
        <taxon>Bacteria</taxon>
        <taxon>Bacillati</taxon>
        <taxon>Actinomycetota</taxon>
        <taxon>Actinomycetes</taxon>
        <taxon>Kitasatosporales</taxon>
        <taxon>Carbonactinosporaceae</taxon>
        <taxon>Carbonactinospora</taxon>
    </lineage>
</organism>
<comment type="similarity">
    <text evidence="2">Belongs to the SAM hydrolase / SAM-dependent halogenase family.</text>
</comment>
<dbReference type="Gene3D" id="2.40.30.90">
    <property type="entry name" value="Bacterial fluorinating enzyme like"/>
    <property type="match status" value="1"/>
</dbReference>
<name>A0A132MYN1_9ACTN</name>
<evidence type="ECO:0000256" key="2">
    <source>
        <dbReference type="ARBA" id="ARBA00024035"/>
    </source>
</evidence>
<evidence type="ECO:0000313" key="5">
    <source>
        <dbReference type="EMBL" id="KWX02989.1"/>
    </source>
</evidence>
<feature type="domain" description="S-adenosyl-l-methionine hydroxide adenosyltransferase N-terminal" evidence="3">
    <location>
        <begin position="7"/>
        <end position="152"/>
    </location>
</feature>
<proteinExistence type="inferred from homology"/>
<dbReference type="EMBL" id="LAXD01000001">
    <property type="protein sequence ID" value="KWX02989.1"/>
    <property type="molecule type" value="Genomic_DNA"/>
</dbReference>
<dbReference type="Pfam" id="PF20257">
    <property type="entry name" value="SAM_HAT_C"/>
    <property type="match status" value="1"/>
</dbReference>
<dbReference type="InterPro" id="IPR023227">
    <property type="entry name" value="SAM_OH_AdoTrfase_C_sf"/>
</dbReference>
<gene>
    <name evidence="5" type="ORF">LI90_4038</name>
</gene>
<protein>
    <recommendedName>
        <fullName evidence="7">SAM-dependent chlorinase/fluorinase</fullName>
    </recommendedName>
</protein>